<evidence type="ECO:0000313" key="11">
    <source>
        <dbReference type="EMBL" id="SUX45659.1"/>
    </source>
</evidence>
<dbReference type="GO" id="GO:0003677">
    <property type="term" value="F:DNA binding"/>
    <property type="evidence" value="ECO:0007669"/>
    <property type="project" value="InterPro"/>
</dbReference>
<dbReference type="Gene3D" id="3.40.50.300">
    <property type="entry name" value="P-loop containing nucleotide triphosphate hydrolases"/>
    <property type="match status" value="2"/>
</dbReference>
<keyword evidence="1 9" id="KW-0547">Nucleotide-binding</keyword>
<feature type="domain" description="UvrD-like helicase ATP-binding" evidence="10">
    <location>
        <begin position="259"/>
        <end position="534"/>
    </location>
</feature>
<evidence type="ECO:0000256" key="6">
    <source>
        <dbReference type="ARBA" id="ARBA00034617"/>
    </source>
</evidence>
<proteinExistence type="predicted"/>
<dbReference type="GO" id="GO:0005524">
    <property type="term" value="F:ATP binding"/>
    <property type="evidence" value="ECO:0007669"/>
    <property type="project" value="UniProtKB-UniRule"/>
</dbReference>
<dbReference type="PANTHER" id="PTHR11070:SF45">
    <property type="entry name" value="DNA 3'-5' HELICASE"/>
    <property type="match status" value="1"/>
</dbReference>
<dbReference type="EMBL" id="UFVR01000004">
    <property type="protein sequence ID" value="SUX45659.1"/>
    <property type="molecule type" value="Genomic_DNA"/>
</dbReference>
<gene>
    <name evidence="11" type="primary">pcrA_1</name>
    <name evidence="11" type="ORF">NCTC13532_01350</name>
</gene>
<dbReference type="InterPro" id="IPR000212">
    <property type="entry name" value="DNA_helicase_UvrD/REP"/>
</dbReference>
<evidence type="ECO:0000313" key="12">
    <source>
        <dbReference type="Proteomes" id="UP000254282"/>
    </source>
</evidence>
<evidence type="ECO:0000256" key="9">
    <source>
        <dbReference type="PROSITE-ProRule" id="PRU00560"/>
    </source>
</evidence>
<feature type="binding site" evidence="9">
    <location>
        <begin position="280"/>
        <end position="287"/>
    </location>
    <ligand>
        <name>ATP</name>
        <dbReference type="ChEBI" id="CHEBI:30616"/>
    </ligand>
</feature>
<evidence type="ECO:0000256" key="1">
    <source>
        <dbReference type="ARBA" id="ARBA00022741"/>
    </source>
</evidence>
<evidence type="ECO:0000256" key="3">
    <source>
        <dbReference type="ARBA" id="ARBA00022806"/>
    </source>
</evidence>
<accession>A0A381FGH7</accession>
<evidence type="ECO:0000256" key="2">
    <source>
        <dbReference type="ARBA" id="ARBA00022801"/>
    </source>
</evidence>
<dbReference type="GO" id="GO:0000725">
    <property type="term" value="P:recombinational repair"/>
    <property type="evidence" value="ECO:0007669"/>
    <property type="project" value="TreeGrafter"/>
</dbReference>
<dbReference type="EC" id="5.6.2.4" evidence="7"/>
<dbReference type="InterPro" id="IPR014017">
    <property type="entry name" value="DNA_helicase_UvrD-like_C"/>
</dbReference>
<dbReference type="AlphaFoldDB" id="A0A381FGH7"/>
<evidence type="ECO:0000256" key="5">
    <source>
        <dbReference type="ARBA" id="ARBA00023235"/>
    </source>
</evidence>
<dbReference type="InterPro" id="IPR014016">
    <property type="entry name" value="UvrD-like_ATP-bd"/>
</dbReference>
<dbReference type="GO" id="GO:0043138">
    <property type="term" value="F:3'-5' DNA helicase activity"/>
    <property type="evidence" value="ECO:0007669"/>
    <property type="project" value="UniProtKB-EC"/>
</dbReference>
<keyword evidence="5" id="KW-0413">Isomerase</keyword>
<organism evidence="11 12">
    <name type="scientific">Chryseobacterium indoltheticum</name>
    <dbReference type="NCBI Taxonomy" id="254"/>
    <lineage>
        <taxon>Bacteria</taxon>
        <taxon>Pseudomonadati</taxon>
        <taxon>Bacteroidota</taxon>
        <taxon>Flavobacteriia</taxon>
        <taxon>Flavobacteriales</taxon>
        <taxon>Weeksellaceae</taxon>
        <taxon>Chryseobacterium group</taxon>
        <taxon>Chryseobacterium</taxon>
    </lineage>
</organism>
<name>A0A381FGH7_9FLAO</name>
<dbReference type="PANTHER" id="PTHR11070">
    <property type="entry name" value="UVRD / RECB / PCRA DNA HELICASE FAMILY MEMBER"/>
    <property type="match status" value="1"/>
</dbReference>
<evidence type="ECO:0000256" key="8">
    <source>
        <dbReference type="ARBA" id="ARBA00048988"/>
    </source>
</evidence>
<dbReference type="InterPro" id="IPR027417">
    <property type="entry name" value="P-loop_NTPase"/>
</dbReference>
<comment type="catalytic activity">
    <reaction evidence="8">
        <text>ATP + H2O = ADP + phosphate + H(+)</text>
        <dbReference type="Rhea" id="RHEA:13065"/>
        <dbReference type="ChEBI" id="CHEBI:15377"/>
        <dbReference type="ChEBI" id="CHEBI:15378"/>
        <dbReference type="ChEBI" id="CHEBI:30616"/>
        <dbReference type="ChEBI" id="CHEBI:43474"/>
        <dbReference type="ChEBI" id="CHEBI:456216"/>
        <dbReference type="EC" id="5.6.2.4"/>
    </reaction>
</comment>
<dbReference type="PROSITE" id="PS51198">
    <property type="entry name" value="UVRD_HELICASE_ATP_BIND"/>
    <property type="match status" value="1"/>
</dbReference>
<keyword evidence="4 9" id="KW-0067">ATP-binding</keyword>
<dbReference type="Proteomes" id="UP000254282">
    <property type="component" value="Unassembled WGS sequence"/>
</dbReference>
<dbReference type="GO" id="GO:0005829">
    <property type="term" value="C:cytosol"/>
    <property type="evidence" value="ECO:0007669"/>
    <property type="project" value="TreeGrafter"/>
</dbReference>
<dbReference type="GO" id="GO:0016887">
    <property type="term" value="F:ATP hydrolysis activity"/>
    <property type="evidence" value="ECO:0007669"/>
    <property type="project" value="RHEA"/>
</dbReference>
<keyword evidence="3 9" id="KW-0347">Helicase</keyword>
<comment type="catalytic activity">
    <reaction evidence="6">
        <text>Couples ATP hydrolysis with the unwinding of duplex DNA by translocating in the 3'-5' direction.</text>
        <dbReference type="EC" id="5.6.2.4"/>
    </reaction>
</comment>
<evidence type="ECO:0000256" key="4">
    <source>
        <dbReference type="ARBA" id="ARBA00022840"/>
    </source>
</evidence>
<sequence>MQDLKFIVKKRLVQLYYNHDKRTKQKKMKLFIYDKFWDAFLNINKGTQSKIIEFISKFRTNSKSAALNLESINTFKDQTLRTARIDQKYRAVLKEVSPGELYLLVWVDNHDEAMDWAKNKVIDWNEQTQAYQVFSVDEVVATSTAIPKTPENSLFMGKYLKDDLFAIGVPEVLMPSVFKVDDIAGLEKLETYLPTDAFENLFYLLDGASIESLKTDILEGQNNDNRLMSKNNARSFIQYTDDEILNEALRGSLQKWKYYLHPSQSSFVNGNFKGPLKLSGGAGTGKTVAALHRLKYLATQSNSELPILFTTYTKELSENLGSLANDLDIPQQQYKILNIDALAFQLAQEFGLRQPTDKVFGMSAVKSPEEIWEEVVGENLATFDEVFLREEFEKVVLVQNIQSVEEYLKASRIGRGKAISRKQRLEIWKLIELFLEKKLERNLYYKEEIYNMVSSYLQGNKKNVFSHIIVDELQDFSNVELSFIRSLCQEGENDLFLVGDPLQNIYQRTINFSKAGINIRGKRSKRLRINYRTTEEIKNLAISVIADEKYDNFDGEEESKVGYLSLFHGKRPEYLLYLSKEQELKAVKNQIQSLLDAGVNYNEIVIAARTRDSANDFRNYLHQYNIPYVDKHLLISKNEGIRIATFHGLKGLEFKHVFLVDINDRSLPKLPFDFNSLADIEKSQIIKTEKSLFYVAVSRAVQGLWMSGVGMKSKFINP</sequence>
<evidence type="ECO:0000259" key="10">
    <source>
        <dbReference type="PROSITE" id="PS51198"/>
    </source>
</evidence>
<keyword evidence="2 9" id="KW-0378">Hydrolase</keyword>
<dbReference type="Pfam" id="PF00580">
    <property type="entry name" value="UvrD-helicase"/>
    <property type="match status" value="1"/>
</dbReference>
<dbReference type="Pfam" id="PF13361">
    <property type="entry name" value="UvrD_C"/>
    <property type="match status" value="2"/>
</dbReference>
<dbReference type="SUPFAM" id="SSF52540">
    <property type="entry name" value="P-loop containing nucleoside triphosphate hydrolases"/>
    <property type="match status" value="1"/>
</dbReference>
<evidence type="ECO:0000256" key="7">
    <source>
        <dbReference type="ARBA" id="ARBA00034808"/>
    </source>
</evidence>
<protein>
    <recommendedName>
        <fullName evidence="7">DNA 3'-5' helicase</fullName>
        <ecNumber evidence="7">5.6.2.4</ecNumber>
    </recommendedName>
</protein>
<reference evidence="11 12" key="1">
    <citation type="submission" date="2018-06" db="EMBL/GenBank/DDBJ databases">
        <authorList>
            <consortium name="Pathogen Informatics"/>
            <person name="Doyle S."/>
        </authorList>
    </citation>
    <scope>NUCLEOTIDE SEQUENCE [LARGE SCALE GENOMIC DNA]</scope>
    <source>
        <strain evidence="11 12">NCTC13532</strain>
    </source>
</reference>